<name>A0A967B467_9MICO</name>
<dbReference type="InterPro" id="IPR013538">
    <property type="entry name" value="ASHA1/2-like_C"/>
</dbReference>
<evidence type="ECO:0000313" key="4">
    <source>
        <dbReference type="Proteomes" id="UP000744769"/>
    </source>
</evidence>
<organism evidence="3 4">
    <name type="scientific">Metallococcus carri</name>
    <dbReference type="NCBI Taxonomy" id="1656884"/>
    <lineage>
        <taxon>Bacteria</taxon>
        <taxon>Bacillati</taxon>
        <taxon>Actinomycetota</taxon>
        <taxon>Actinomycetes</taxon>
        <taxon>Micrococcales</taxon>
        <taxon>Dermacoccaceae</taxon>
        <taxon>Metallococcus</taxon>
    </lineage>
</organism>
<dbReference type="CDD" id="cd07814">
    <property type="entry name" value="SRPBCC_CalC_Aha1-like"/>
    <property type="match status" value="1"/>
</dbReference>
<keyword evidence="4" id="KW-1185">Reference proteome</keyword>
<comment type="caution">
    <text evidence="3">The sequence shown here is derived from an EMBL/GenBank/DDBJ whole genome shotgun (WGS) entry which is preliminary data.</text>
</comment>
<evidence type="ECO:0000259" key="2">
    <source>
        <dbReference type="Pfam" id="PF08327"/>
    </source>
</evidence>
<dbReference type="RefSeq" id="WP_166191689.1">
    <property type="nucleotide sequence ID" value="NZ_JAAOIV010000001.1"/>
</dbReference>
<feature type="domain" description="Activator of Hsp90 ATPase homologue 1/2-like C-terminal" evidence="2">
    <location>
        <begin position="17"/>
        <end position="139"/>
    </location>
</feature>
<comment type="similarity">
    <text evidence="1">Belongs to the AHA1 family.</text>
</comment>
<dbReference type="AlphaFoldDB" id="A0A967B467"/>
<dbReference type="EMBL" id="JAAOIV010000001">
    <property type="protein sequence ID" value="NHN54281.1"/>
    <property type="molecule type" value="Genomic_DNA"/>
</dbReference>
<dbReference type="InterPro" id="IPR023393">
    <property type="entry name" value="START-like_dom_sf"/>
</dbReference>
<gene>
    <name evidence="3" type="ORF">G9U51_00590</name>
</gene>
<evidence type="ECO:0000256" key="1">
    <source>
        <dbReference type="ARBA" id="ARBA00006817"/>
    </source>
</evidence>
<reference evidence="3" key="1">
    <citation type="submission" date="2020-03" db="EMBL/GenBank/DDBJ databases">
        <title>Draft sequencing of Calidifontibacter sp. DB0510.</title>
        <authorList>
            <person name="Kim D.-U."/>
        </authorList>
    </citation>
    <scope>NUCLEOTIDE SEQUENCE</scope>
    <source>
        <strain evidence="3">DB0510</strain>
    </source>
</reference>
<dbReference type="Pfam" id="PF08327">
    <property type="entry name" value="AHSA1"/>
    <property type="match status" value="1"/>
</dbReference>
<dbReference type="Gene3D" id="3.30.530.20">
    <property type="match status" value="1"/>
</dbReference>
<evidence type="ECO:0000313" key="3">
    <source>
        <dbReference type="EMBL" id="NHN54281.1"/>
    </source>
</evidence>
<proteinExistence type="inferred from homology"/>
<protein>
    <submittedName>
        <fullName evidence="3">SRPBCC domain-containing protein</fullName>
    </submittedName>
</protein>
<dbReference type="Proteomes" id="UP000744769">
    <property type="component" value="Unassembled WGS sequence"/>
</dbReference>
<sequence length="140" mass="15653">MTDSIAFTRTVAADLPTVWRAWTTPEGLAAWWWPQLPDTTYRIDARPGGTYHFESKAAGIGARGEFLTVEEPTLLEMTWWWLGGEGTQEVADVVRVRLTRDGDGVRVDLEHELRDGVATGSPSDGLRQGWTDVLDRLARL</sequence>
<dbReference type="SUPFAM" id="SSF55961">
    <property type="entry name" value="Bet v1-like"/>
    <property type="match status" value="1"/>
</dbReference>
<accession>A0A967B467</accession>